<protein>
    <submittedName>
        <fullName evidence="1">Uncharacterized protein</fullName>
    </submittedName>
</protein>
<reference evidence="1 2" key="1">
    <citation type="submission" date="2023-02" db="EMBL/GenBank/DDBJ databases">
        <title>Streptomyces sp. SCA4-21 with antifungal activity against Fusarium oxysporum f. sp. cubense, Streptomyces sp. SCA2-17 with antifungal activity against Fusarium oxysporum f. sp. cubense.</title>
        <authorList>
            <person name="Qi D."/>
        </authorList>
    </citation>
    <scope>NUCLEOTIDE SEQUENCE [LARGE SCALE GENOMIC DNA]</scope>
    <source>
        <strain evidence="1 2">SCA4-21</strain>
    </source>
</reference>
<organism evidence="1 2">
    <name type="scientific">Streptomyces luomodiensis</name>
    <dbReference type="NCBI Taxonomy" id="3026192"/>
    <lineage>
        <taxon>Bacteria</taxon>
        <taxon>Bacillati</taxon>
        <taxon>Actinomycetota</taxon>
        <taxon>Actinomycetes</taxon>
        <taxon>Kitasatosporales</taxon>
        <taxon>Streptomycetaceae</taxon>
        <taxon>Streptomyces</taxon>
    </lineage>
</organism>
<accession>A0ABY9V4Q5</accession>
<dbReference type="RefSeq" id="WP_311038259.1">
    <property type="nucleotide sequence ID" value="NZ_CP117522.1"/>
</dbReference>
<evidence type="ECO:0000313" key="2">
    <source>
        <dbReference type="Proteomes" id="UP001305606"/>
    </source>
</evidence>
<dbReference type="Proteomes" id="UP001305606">
    <property type="component" value="Chromosome"/>
</dbReference>
<evidence type="ECO:0000313" key="1">
    <source>
        <dbReference type="EMBL" id="WNE99773.1"/>
    </source>
</evidence>
<name>A0ABY9V4Q5_9ACTN</name>
<dbReference type="EMBL" id="CP117522">
    <property type="protein sequence ID" value="WNE99773.1"/>
    <property type="molecule type" value="Genomic_DNA"/>
</dbReference>
<sequence length="168" mass="17519">MDDLWEPEAGMWNEPGASGKRSTIRAAYYTVSAYQEALGRLARIGLGEEAAGSGDSDIAAEIPLRSAELAAGYRVLLTTPDIDGPVVCELSERLFDLAKVVHDGPGEGMSTEQIAQALFVAPSSVPKYVQRLNQAVSAALGGAPARLLLPGTANGVSGYAWARSKATG</sequence>
<proteinExistence type="predicted"/>
<keyword evidence="2" id="KW-1185">Reference proteome</keyword>
<gene>
    <name evidence="1" type="ORF">PS467_32810</name>
</gene>